<feature type="binding site" evidence="13">
    <location>
        <begin position="60"/>
        <end position="66"/>
    </location>
    <ligand>
        <name>substrate</name>
    </ligand>
</feature>
<keyword evidence="8 14" id="KW-0862">Zinc</keyword>
<dbReference type="HOGENOM" id="CLU_097262_1_0_10"/>
<dbReference type="AlphaFoldDB" id="L1NFI4"/>
<dbReference type="STRING" id="1127696.HMPREF9134_00520"/>
<evidence type="ECO:0000256" key="8">
    <source>
        <dbReference type="ARBA" id="ARBA00022833"/>
    </source>
</evidence>
<comment type="catalytic activity">
    <reaction evidence="10 15">
        <text>2'-deoxycytidine + H2O + H(+) = 2'-deoxyuridine + NH4(+)</text>
        <dbReference type="Rhea" id="RHEA:13433"/>
        <dbReference type="ChEBI" id="CHEBI:15377"/>
        <dbReference type="ChEBI" id="CHEBI:15378"/>
        <dbReference type="ChEBI" id="CHEBI:15698"/>
        <dbReference type="ChEBI" id="CHEBI:16450"/>
        <dbReference type="ChEBI" id="CHEBI:28938"/>
        <dbReference type="EC" id="3.5.4.5"/>
    </reaction>
</comment>
<evidence type="ECO:0000256" key="11">
    <source>
        <dbReference type="ARBA" id="ARBA00049558"/>
    </source>
</evidence>
<evidence type="ECO:0000256" key="13">
    <source>
        <dbReference type="PIRSR" id="PIRSR606262-2"/>
    </source>
</evidence>
<dbReference type="SUPFAM" id="SSF53927">
    <property type="entry name" value="Cytidine deaminase-like"/>
    <property type="match status" value="1"/>
</dbReference>
<dbReference type="Pfam" id="PF00383">
    <property type="entry name" value="dCMP_cyt_deam_1"/>
    <property type="match status" value="1"/>
</dbReference>
<proteinExistence type="inferred from homology"/>
<comment type="catalytic activity">
    <reaction evidence="11 15">
        <text>cytidine + H2O + H(+) = uridine + NH4(+)</text>
        <dbReference type="Rhea" id="RHEA:16069"/>
        <dbReference type="ChEBI" id="CHEBI:15377"/>
        <dbReference type="ChEBI" id="CHEBI:15378"/>
        <dbReference type="ChEBI" id="CHEBI:16704"/>
        <dbReference type="ChEBI" id="CHEBI:17562"/>
        <dbReference type="ChEBI" id="CHEBI:28938"/>
        <dbReference type="EC" id="3.5.4.5"/>
    </reaction>
</comment>
<comment type="similarity">
    <text evidence="3 15">Belongs to the cytidine and deoxycytidylate deaminase family.</text>
</comment>
<dbReference type="GO" id="GO:0072527">
    <property type="term" value="P:pyrimidine-containing compound metabolic process"/>
    <property type="evidence" value="ECO:0007669"/>
    <property type="project" value="UniProtKB-ARBA"/>
</dbReference>
<evidence type="ECO:0000256" key="6">
    <source>
        <dbReference type="ARBA" id="ARBA00022723"/>
    </source>
</evidence>
<evidence type="ECO:0000313" key="18">
    <source>
        <dbReference type="Proteomes" id="UP000010408"/>
    </source>
</evidence>
<dbReference type="PANTHER" id="PTHR11644">
    <property type="entry name" value="CYTIDINE DEAMINASE"/>
    <property type="match status" value="1"/>
</dbReference>
<dbReference type="NCBIfam" id="TIGR01354">
    <property type="entry name" value="cyt_deam_tetra"/>
    <property type="match status" value="1"/>
</dbReference>
<comment type="cofactor">
    <cofactor evidence="1 14 15">
        <name>Zn(2+)</name>
        <dbReference type="ChEBI" id="CHEBI:29105"/>
    </cofactor>
</comment>
<name>L1NFI4_9PORP</name>
<feature type="binding site" evidence="14">
    <location>
        <position position="112"/>
    </location>
    <ligand>
        <name>Zn(2+)</name>
        <dbReference type="ChEBI" id="CHEBI:29105"/>
        <note>catalytic</note>
    </ligand>
</feature>
<dbReference type="InterPro" id="IPR002125">
    <property type="entry name" value="CMP_dCMP_dom"/>
</dbReference>
<dbReference type="PROSITE" id="PS00903">
    <property type="entry name" value="CYT_DCMP_DEAMINASES_1"/>
    <property type="match status" value="1"/>
</dbReference>
<feature type="domain" description="CMP/dCMP-type deaminase" evidence="16">
    <location>
        <begin position="19"/>
        <end position="153"/>
    </location>
</feature>
<keyword evidence="6 14" id="KW-0479">Metal-binding</keyword>
<dbReference type="InterPro" id="IPR016192">
    <property type="entry name" value="APOBEC/CMP_deaminase_Zn-bd"/>
</dbReference>
<dbReference type="InterPro" id="IPR050202">
    <property type="entry name" value="Cyt/Deoxycyt_deaminase"/>
</dbReference>
<evidence type="ECO:0000256" key="14">
    <source>
        <dbReference type="PIRSR" id="PIRSR606262-3"/>
    </source>
</evidence>
<dbReference type="GO" id="GO:0008270">
    <property type="term" value="F:zinc ion binding"/>
    <property type="evidence" value="ECO:0007669"/>
    <property type="project" value="UniProtKB-UniRule"/>
</dbReference>
<dbReference type="InterPro" id="IPR016193">
    <property type="entry name" value="Cytidine_deaminase-like"/>
</dbReference>
<evidence type="ECO:0000256" key="9">
    <source>
        <dbReference type="ARBA" id="ARBA00032005"/>
    </source>
</evidence>
<evidence type="ECO:0000256" key="2">
    <source>
        <dbReference type="ARBA" id="ARBA00003949"/>
    </source>
</evidence>
<evidence type="ECO:0000256" key="1">
    <source>
        <dbReference type="ARBA" id="ARBA00001947"/>
    </source>
</evidence>
<dbReference type="GO" id="GO:0005829">
    <property type="term" value="C:cytosol"/>
    <property type="evidence" value="ECO:0007669"/>
    <property type="project" value="TreeGrafter"/>
</dbReference>
<evidence type="ECO:0000256" key="15">
    <source>
        <dbReference type="RuleBase" id="RU364006"/>
    </source>
</evidence>
<evidence type="ECO:0000313" key="17">
    <source>
        <dbReference type="EMBL" id="EKY02133.1"/>
    </source>
</evidence>
<dbReference type="PATRIC" id="fig|1127696.3.peg.457"/>
<dbReference type="EC" id="3.5.4.5" evidence="4 15"/>
<accession>L1NFI4</accession>
<organism evidence="17 18">
    <name type="scientific">Porphyromonas catoniae F0037</name>
    <dbReference type="NCBI Taxonomy" id="1127696"/>
    <lineage>
        <taxon>Bacteria</taxon>
        <taxon>Pseudomonadati</taxon>
        <taxon>Bacteroidota</taxon>
        <taxon>Bacteroidia</taxon>
        <taxon>Bacteroidales</taxon>
        <taxon>Porphyromonadaceae</taxon>
        <taxon>Porphyromonas</taxon>
    </lineage>
</organism>
<dbReference type="eggNOG" id="COG0295">
    <property type="taxonomic scope" value="Bacteria"/>
</dbReference>
<evidence type="ECO:0000256" key="5">
    <source>
        <dbReference type="ARBA" id="ARBA00018266"/>
    </source>
</evidence>
<dbReference type="RefSeq" id="WP_005468706.1">
    <property type="nucleotide sequence ID" value="NZ_KB291043.1"/>
</dbReference>
<dbReference type="PANTHER" id="PTHR11644:SF2">
    <property type="entry name" value="CYTIDINE DEAMINASE"/>
    <property type="match status" value="1"/>
</dbReference>
<dbReference type="Proteomes" id="UP000010408">
    <property type="component" value="Unassembled WGS sequence"/>
</dbReference>
<keyword evidence="7 15" id="KW-0378">Hydrolase</keyword>
<evidence type="ECO:0000259" key="16">
    <source>
        <dbReference type="PROSITE" id="PS51747"/>
    </source>
</evidence>
<dbReference type="GO" id="GO:0055086">
    <property type="term" value="P:nucleobase-containing small molecule metabolic process"/>
    <property type="evidence" value="ECO:0007669"/>
    <property type="project" value="UniProtKB-ARBA"/>
</dbReference>
<reference evidence="17 18" key="1">
    <citation type="submission" date="2012-05" db="EMBL/GenBank/DDBJ databases">
        <authorList>
            <person name="Weinstock G."/>
            <person name="Sodergren E."/>
            <person name="Lobos E.A."/>
            <person name="Fulton L."/>
            <person name="Fulton R."/>
            <person name="Courtney L."/>
            <person name="Fronick C."/>
            <person name="O'Laughlin M."/>
            <person name="Godfrey J."/>
            <person name="Wilson R.M."/>
            <person name="Miner T."/>
            <person name="Farmer C."/>
            <person name="Delehaunty K."/>
            <person name="Cordes M."/>
            <person name="Minx P."/>
            <person name="Tomlinson C."/>
            <person name="Chen J."/>
            <person name="Wollam A."/>
            <person name="Pepin K.H."/>
            <person name="Bhonagiri V."/>
            <person name="Zhang X."/>
            <person name="Suruliraj S."/>
            <person name="Warren W."/>
            <person name="Mitreva M."/>
            <person name="Mardis E.R."/>
            <person name="Wilson R.K."/>
        </authorList>
    </citation>
    <scope>NUCLEOTIDE SEQUENCE [LARGE SCALE GENOMIC DNA]</scope>
    <source>
        <strain evidence="17 18">F0037</strain>
    </source>
</reference>
<dbReference type="GO" id="GO:0004126">
    <property type="term" value="F:cytidine deaminase activity"/>
    <property type="evidence" value="ECO:0007669"/>
    <property type="project" value="UniProtKB-UniRule"/>
</dbReference>
<dbReference type="NCBIfam" id="NF004064">
    <property type="entry name" value="PRK05578.1"/>
    <property type="match status" value="1"/>
</dbReference>
<dbReference type="Gene3D" id="3.40.140.10">
    <property type="entry name" value="Cytidine Deaminase, domain 2"/>
    <property type="match status" value="1"/>
</dbReference>
<feature type="binding site" evidence="14">
    <location>
        <position position="109"/>
    </location>
    <ligand>
        <name>Zn(2+)</name>
        <dbReference type="ChEBI" id="CHEBI:29105"/>
        <note>catalytic</note>
    </ligand>
</feature>
<protein>
    <recommendedName>
        <fullName evidence="5 15">Cytidine deaminase</fullName>
        <ecNumber evidence="4 15">3.5.4.5</ecNumber>
    </recommendedName>
    <alternativeName>
        <fullName evidence="9 15">Cytidine aminohydrolase</fullName>
    </alternativeName>
</protein>
<gene>
    <name evidence="17" type="ORF">HMPREF9134_00520</name>
</gene>
<feature type="active site" description="Proton donor" evidence="12">
    <location>
        <position position="73"/>
    </location>
</feature>
<dbReference type="GO" id="GO:0042802">
    <property type="term" value="F:identical protein binding"/>
    <property type="evidence" value="ECO:0007669"/>
    <property type="project" value="UniProtKB-ARBA"/>
</dbReference>
<dbReference type="CDD" id="cd01283">
    <property type="entry name" value="cytidine_deaminase"/>
    <property type="match status" value="1"/>
</dbReference>
<evidence type="ECO:0000256" key="10">
    <source>
        <dbReference type="ARBA" id="ARBA00049252"/>
    </source>
</evidence>
<evidence type="ECO:0000256" key="3">
    <source>
        <dbReference type="ARBA" id="ARBA00006576"/>
    </source>
</evidence>
<dbReference type="InterPro" id="IPR006262">
    <property type="entry name" value="Cyt_deam_tetra"/>
</dbReference>
<evidence type="ECO:0000256" key="7">
    <source>
        <dbReference type="ARBA" id="ARBA00022801"/>
    </source>
</evidence>
<comment type="function">
    <text evidence="2 15">This enzyme scavenges exogenous and endogenous cytidine and 2'-deoxycytidine for UMP synthesis.</text>
</comment>
<dbReference type="EMBL" id="AMEQ01000018">
    <property type="protein sequence ID" value="EKY02133.1"/>
    <property type="molecule type" value="Genomic_DNA"/>
</dbReference>
<feature type="binding site" evidence="14">
    <location>
        <position position="71"/>
    </location>
    <ligand>
        <name>Zn(2+)</name>
        <dbReference type="ChEBI" id="CHEBI:29105"/>
        <note>catalytic</note>
    </ligand>
</feature>
<sequence>MEKTFQIPYKTLIRSELSDIERELEQRAVSAATRAYAPYSHFLVGAAVLLANGEIVTGSNQENAAYPSGTCAERTALFWASAQWPEVAVEKLVVVAINDAGRVPFISPCGSCRQVIMETATRFHPFPILLCGEEEIVVLEDCRMLLPFGFDSKALL</sequence>
<evidence type="ECO:0000256" key="4">
    <source>
        <dbReference type="ARBA" id="ARBA00012783"/>
    </source>
</evidence>
<comment type="caution">
    <text evidence="17">The sequence shown here is derived from an EMBL/GenBank/DDBJ whole genome shotgun (WGS) entry which is preliminary data.</text>
</comment>
<evidence type="ECO:0000256" key="12">
    <source>
        <dbReference type="PIRSR" id="PIRSR606262-1"/>
    </source>
</evidence>
<dbReference type="PROSITE" id="PS51747">
    <property type="entry name" value="CYT_DCMP_DEAMINASES_2"/>
    <property type="match status" value="1"/>
</dbReference>